<protein>
    <submittedName>
        <fullName evidence="1">Uncharacterized protein</fullName>
    </submittedName>
</protein>
<keyword evidence="2" id="KW-1185">Reference proteome</keyword>
<comment type="caution">
    <text evidence="1">The sequence shown here is derived from an EMBL/GenBank/DDBJ whole genome shotgun (WGS) entry which is preliminary data.</text>
</comment>
<gene>
    <name evidence="1" type="ORF">LTS18_006959</name>
</gene>
<reference evidence="1" key="1">
    <citation type="submission" date="2024-09" db="EMBL/GenBank/DDBJ databases">
        <title>Black Yeasts Isolated from many extreme environments.</title>
        <authorList>
            <person name="Coleine C."/>
            <person name="Stajich J.E."/>
            <person name="Selbmann L."/>
        </authorList>
    </citation>
    <scope>NUCLEOTIDE SEQUENCE</scope>
    <source>
        <strain evidence="1">CCFEE 5737</strain>
    </source>
</reference>
<evidence type="ECO:0000313" key="1">
    <source>
        <dbReference type="EMBL" id="KAK3061129.1"/>
    </source>
</evidence>
<dbReference type="EMBL" id="JAWDJW010008048">
    <property type="protein sequence ID" value="KAK3061129.1"/>
    <property type="molecule type" value="Genomic_DNA"/>
</dbReference>
<organism evidence="1 2">
    <name type="scientific">Coniosporium uncinatum</name>
    <dbReference type="NCBI Taxonomy" id="93489"/>
    <lineage>
        <taxon>Eukaryota</taxon>
        <taxon>Fungi</taxon>
        <taxon>Dikarya</taxon>
        <taxon>Ascomycota</taxon>
        <taxon>Pezizomycotina</taxon>
        <taxon>Dothideomycetes</taxon>
        <taxon>Dothideomycetes incertae sedis</taxon>
        <taxon>Coniosporium</taxon>
    </lineage>
</organism>
<sequence length="144" mass="16456">MAEPNGTTTPSDDITQYDLLPKMLPYLDRHLLYPLLSDLKDSPDSLRLRYECLKPTNMTDFIGDLEAEIQGLSSRPSSYDARREEVLQKRSQLESETEKLRGLLEDQEVVGNLRSDKVANLEYLEEQQGVTVDWQTAGPLERGR</sequence>
<name>A0ACC3D339_9PEZI</name>
<dbReference type="Proteomes" id="UP001186974">
    <property type="component" value="Unassembled WGS sequence"/>
</dbReference>
<evidence type="ECO:0000313" key="2">
    <source>
        <dbReference type="Proteomes" id="UP001186974"/>
    </source>
</evidence>
<accession>A0ACC3D339</accession>
<proteinExistence type="predicted"/>